<organism evidence="1 2">
    <name type="scientific">Gibberella nygamai</name>
    <name type="common">Bean root rot disease fungus</name>
    <name type="synonym">Fusarium nygamai</name>
    <dbReference type="NCBI Taxonomy" id="42673"/>
    <lineage>
        <taxon>Eukaryota</taxon>
        <taxon>Fungi</taxon>
        <taxon>Dikarya</taxon>
        <taxon>Ascomycota</taxon>
        <taxon>Pezizomycotina</taxon>
        <taxon>Sordariomycetes</taxon>
        <taxon>Hypocreomycetidae</taxon>
        <taxon>Hypocreales</taxon>
        <taxon>Nectriaceae</taxon>
        <taxon>Fusarium</taxon>
        <taxon>Fusarium fujikuroi species complex</taxon>
    </lineage>
</organism>
<keyword evidence="2" id="KW-1185">Reference proteome</keyword>
<dbReference type="Proteomes" id="UP000236664">
    <property type="component" value="Unassembled WGS sequence"/>
</dbReference>
<evidence type="ECO:0000313" key="1">
    <source>
        <dbReference type="EMBL" id="PNP84891.1"/>
    </source>
</evidence>
<proteinExistence type="predicted"/>
<evidence type="ECO:0000313" key="2">
    <source>
        <dbReference type="Proteomes" id="UP000236664"/>
    </source>
</evidence>
<reference evidence="1 2" key="1">
    <citation type="submission" date="2017-06" db="EMBL/GenBank/DDBJ databases">
        <title>Genome of Fusarium nygamai isolate CS10214.</title>
        <authorList>
            <person name="Gardiner D.M."/>
            <person name="Obanor F."/>
            <person name="Kazan K."/>
        </authorList>
    </citation>
    <scope>NUCLEOTIDE SEQUENCE [LARGE SCALE GENOMIC DNA]</scope>
    <source>
        <strain evidence="1 2">CS10214</strain>
    </source>
</reference>
<dbReference type="OrthoDB" id="5089231at2759"/>
<dbReference type="AlphaFoldDB" id="A0A2K0WRH2"/>
<dbReference type="EMBL" id="MTQA01000037">
    <property type="protein sequence ID" value="PNP84891.1"/>
    <property type="molecule type" value="Genomic_DNA"/>
</dbReference>
<protein>
    <submittedName>
        <fullName evidence="1">Uncharacterized protein</fullName>
    </submittedName>
</protein>
<name>A0A2K0WRH2_GIBNY</name>
<gene>
    <name evidence="1" type="ORF">FNYG_01715</name>
</gene>
<accession>A0A2K0WRH2</accession>
<sequence length="263" mass="29580">MKTSAPDESLMLHPVSLAVLGTDVYLEAMVVVLEKDFERLTHLAITLRQGTLIDGIKFQGLSFLKNYENPLILIIYSECPVNIRILPLNPTGLVYATGQDGRVRRSLIREEKKASLPQGEDFQAEVASVQDPLALDLTDTEKETDRVILSQLGVVVGLLLPLNYQTPVDINLVGTFDAETGHVVPYQVGCLLVIRPLWRNNGEFHVLYKNYEHRPLRLSMKLPRASADSHLIYYDEWTTSLKSPMSLDSVPKKITSFQSEQFT</sequence>
<comment type="caution">
    <text evidence="1">The sequence shown here is derived from an EMBL/GenBank/DDBJ whole genome shotgun (WGS) entry which is preliminary data.</text>
</comment>